<organism evidence="2 3">
    <name type="scientific">Candidatus Yanofskybacteria bacterium CG10_big_fil_rev_8_21_14_0_10_37_15</name>
    <dbReference type="NCBI Taxonomy" id="1975097"/>
    <lineage>
        <taxon>Bacteria</taxon>
        <taxon>Candidatus Yanofskyibacteriota</taxon>
    </lineage>
</organism>
<dbReference type="Proteomes" id="UP000230208">
    <property type="component" value="Unassembled WGS sequence"/>
</dbReference>
<comment type="caution">
    <text evidence="2">The sequence shown here is derived from an EMBL/GenBank/DDBJ whole genome shotgun (WGS) entry which is preliminary data.</text>
</comment>
<name>A0A2H0R5J7_9BACT</name>
<sequence length="212" mass="23466">RVTGKAKVFEATFAYRLKDADNKIIYEGFGMTTGPSVPDYGNFDFKIGIPVNSTKDLIIEVFEYSAKDGSVINLDSSKISLKNLETSKIKTYFSNNKLDPAVTCTEVFPVEREIFKTQEIGFVAVFELLRGPLSNKTKDYFTSIPKGTVLNSLIIRDGTAYADFNHVLEINSGGSCHAQAIKSQITETLKQFSSVKNVIISVNGRTEDILQP</sequence>
<accession>A0A2H0R5J7</accession>
<proteinExistence type="predicted"/>
<evidence type="ECO:0000259" key="1">
    <source>
        <dbReference type="SMART" id="SM00909"/>
    </source>
</evidence>
<protein>
    <recommendedName>
        <fullName evidence="1">GerMN domain-containing protein</fullName>
    </recommendedName>
</protein>
<evidence type="ECO:0000313" key="3">
    <source>
        <dbReference type="Proteomes" id="UP000230208"/>
    </source>
</evidence>
<reference evidence="2 3" key="1">
    <citation type="submission" date="2017-09" db="EMBL/GenBank/DDBJ databases">
        <title>Depth-based differentiation of microbial function through sediment-hosted aquifers and enrichment of novel symbionts in the deep terrestrial subsurface.</title>
        <authorList>
            <person name="Probst A.J."/>
            <person name="Ladd B."/>
            <person name="Jarett J.K."/>
            <person name="Geller-Mcgrath D.E."/>
            <person name="Sieber C.M."/>
            <person name="Emerson J.B."/>
            <person name="Anantharaman K."/>
            <person name="Thomas B.C."/>
            <person name="Malmstrom R."/>
            <person name="Stieglmeier M."/>
            <person name="Klingl A."/>
            <person name="Woyke T."/>
            <person name="Ryan C.M."/>
            <person name="Banfield J.F."/>
        </authorList>
    </citation>
    <scope>NUCLEOTIDE SEQUENCE [LARGE SCALE GENOMIC DNA]</scope>
    <source>
        <strain evidence="2">CG10_big_fil_rev_8_21_14_0_10_37_15</strain>
    </source>
</reference>
<feature type="non-terminal residue" evidence="2">
    <location>
        <position position="1"/>
    </location>
</feature>
<dbReference type="EMBL" id="PCXP01000020">
    <property type="protein sequence ID" value="PIR41798.1"/>
    <property type="molecule type" value="Genomic_DNA"/>
</dbReference>
<gene>
    <name evidence="2" type="ORF">COV30_01810</name>
</gene>
<feature type="domain" description="GerMN" evidence="1">
    <location>
        <begin position="121"/>
        <end position="211"/>
    </location>
</feature>
<dbReference type="Pfam" id="PF10646">
    <property type="entry name" value="Germane"/>
    <property type="match status" value="1"/>
</dbReference>
<dbReference type="SMART" id="SM00909">
    <property type="entry name" value="Germane"/>
    <property type="match status" value="1"/>
</dbReference>
<dbReference type="InterPro" id="IPR019606">
    <property type="entry name" value="GerMN"/>
</dbReference>
<dbReference type="InterPro" id="IPR018911">
    <property type="entry name" value="Gmad2_Ig-like_dom"/>
</dbReference>
<evidence type="ECO:0000313" key="2">
    <source>
        <dbReference type="EMBL" id="PIR41798.1"/>
    </source>
</evidence>
<dbReference type="AlphaFoldDB" id="A0A2H0R5J7"/>
<dbReference type="Pfam" id="PF10648">
    <property type="entry name" value="Gmad2"/>
    <property type="match status" value="1"/>
</dbReference>